<dbReference type="Proteomes" id="UP000282597">
    <property type="component" value="Chromosome"/>
</dbReference>
<dbReference type="NCBIfam" id="NF042427">
    <property type="entry name" value="lasso_burhizin"/>
    <property type="match status" value="1"/>
</dbReference>
<dbReference type="InterPro" id="IPR046011">
    <property type="entry name" value="DUF5967"/>
</dbReference>
<proteinExistence type="predicted"/>
<evidence type="ECO:0000313" key="2">
    <source>
        <dbReference type="Proteomes" id="UP000282597"/>
    </source>
</evidence>
<sequence>MTKSKELSQDIQLEETLMEFCASEATMGAVGEKNEAGFGKYDDV</sequence>
<name>A0A2Z6EUQ9_9BURK</name>
<gene>
    <name evidence="1" type="ORF">MCB1EB_0965</name>
</gene>
<dbReference type="AlphaFoldDB" id="A0A2Z6EUQ9"/>
<dbReference type="RefSeq" id="WP_232034150.1">
    <property type="nucleotide sequence ID" value="NZ_AP018150.1"/>
</dbReference>
<protein>
    <submittedName>
        <fullName evidence="1">Uncharacterized protein</fullName>
    </submittedName>
</protein>
<reference evidence="1 2" key="1">
    <citation type="journal article" date="2018" name="Microbes Environ.">
        <title>Comparative Genomic Insights into Endofungal Lifestyles of Two Bacterial Endosymbionts, Mycoavidus cysteinexigens and Burkholderia rhizoxinica.</title>
        <authorList>
            <person name="Sharmin D."/>
            <person name="Guo Y."/>
            <person name="Nishizawa T."/>
            <person name="Ohshima S."/>
            <person name="Sato Y."/>
            <person name="Takashima Y."/>
            <person name="Narisawa K."/>
            <person name="Ohta H."/>
        </authorList>
    </citation>
    <scope>NUCLEOTIDE SEQUENCE [LARGE SCALE GENOMIC DNA]</scope>
    <source>
        <strain evidence="1 2">B1-EB</strain>
    </source>
</reference>
<accession>A0A2Z6EUQ9</accession>
<dbReference type="KEGG" id="mcys:MCB1EB_0965"/>
<dbReference type="EMBL" id="AP018150">
    <property type="protein sequence ID" value="BBE09126.1"/>
    <property type="molecule type" value="Genomic_DNA"/>
</dbReference>
<keyword evidence="2" id="KW-1185">Reference proteome</keyword>
<evidence type="ECO:0000313" key="1">
    <source>
        <dbReference type="EMBL" id="BBE09126.1"/>
    </source>
</evidence>
<organism evidence="1 2">
    <name type="scientific">Mycoavidus cysteinexigens</name>
    <dbReference type="NCBI Taxonomy" id="1553431"/>
    <lineage>
        <taxon>Bacteria</taxon>
        <taxon>Pseudomonadati</taxon>
        <taxon>Pseudomonadota</taxon>
        <taxon>Betaproteobacteria</taxon>
        <taxon>Burkholderiales</taxon>
        <taxon>Burkholderiaceae</taxon>
        <taxon>Mycoavidus</taxon>
    </lineage>
</organism>
<dbReference type="Pfam" id="PF19392">
    <property type="entry name" value="DUF5967"/>
    <property type="match status" value="1"/>
</dbReference>